<dbReference type="AlphaFoldDB" id="A0A1V9ELQ2"/>
<protein>
    <submittedName>
        <fullName evidence="1">Uncharacterized protein</fullName>
    </submittedName>
</protein>
<gene>
    <name evidence="1" type="ORF">A4H97_05650</name>
</gene>
<evidence type="ECO:0000313" key="2">
    <source>
        <dbReference type="Proteomes" id="UP000192610"/>
    </source>
</evidence>
<keyword evidence="2" id="KW-1185">Reference proteome</keyword>
<dbReference type="Proteomes" id="UP000192610">
    <property type="component" value="Unassembled WGS sequence"/>
</dbReference>
<comment type="caution">
    <text evidence="1">The sequence shown here is derived from an EMBL/GenBank/DDBJ whole genome shotgun (WGS) entry which is preliminary data.</text>
</comment>
<accession>A0A1V9ELQ2</accession>
<dbReference type="STRING" id="354355.SAMN05660816_01155"/>
<name>A0A1V9ELQ2_9BACT</name>
<organism evidence="1 2">
    <name type="scientific">Niastella yeongjuensis</name>
    <dbReference type="NCBI Taxonomy" id="354355"/>
    <lineage>
        <taxon>Bacteria</taxon>
        <taxon>Pseudomonadati</taxon>
        <taxon>Bacteroidota</taxon>
        <taxon>Chitinophagia</taxon>
        <taxon>Chitinophagales</taxon>
        <taxon>Chitinophagaceae</taxon>
        <taxon>Niastella</taxon>
    </lineage>
</organism>
<proteinExistence type="predicted"/>
<evidence type="ECO:0000313" key="1">
    <source>
        <dbReference type="EMBL" id="OQP47001.1"/>
    </source>
</evidence>
<dbReference type="EMBL" id="LVXG01000023">
    <property type="protein sequence ID" value="OQP47001.1"/>
    <property type="molecule type" value="Genomic_DNA"/>
</dbReference>
<reference evidence="2" key="1">
    <citation type="submission" date="2016-04" db="EMBL/GenBank/DDBJ databases">
        <authorList>
            <person name="Chen L."/>
            <person name="Zhuang W."/>
            <person name="Wang G."/>
        </authorList>
    </citation>
    <scope>NUCLEOTIDE SEQUENCE [LARGE SCALE GENOMIC DNA]</scope>
    <source>
        <strain evidence="2">17621</strain>
    </source>
</reference>
<sequence>MVKAFFIACTVIRKLPEINDKEDIPLEKKIFHGSDFVTSTSRHPINLTHPGSDKKLIDKIPLAALLLRNLSRQYGHKKVCRKGAR</sequence>